<reference evidence="13 14" key="1">
    <citation type="submission" date="2018-04" db="EMBL/GenBank/DDBJ databases">
        <title>Genomic Encyclopedia of Archaeal and Bacterial Type Strains, Phase II (KMG-II): from individual species to whole genera.</title>
        <authorList>
            <person name="Goeker M."/>
        </authorList>
    </citation>
    <scope>NUCLEOTIDE SEQUENCE [LARGE SCALE GENOMIC DNA]</scope>
    <source>
        <strain evidence="13 14">DSM 25521</strain>
    </source>
</reference>
<keyword evidence="7 11" id="KW-0274">FAD</keyword>
<dbReference type="PANTHER" id="PTHR11806">
    <property type="entry name" value="GLUCOSE INHIBITED DIVISION PROTEIN A"/>
    <property type="match status" value="1"/>
</dbReference>
<dbReference type="Gene3D" id="1.10.150.570">
    <property type="entry name" value="GidA associated domain, C-terminal subdomain"/>
    <property type="match status" value="1"/>
</dbReference>
<dbReference type="InterPro" id="IPR036188">
    <property type="entry name" value="FAD/NAD-bd_sf"/>
</dbReference>
<feature type="binding site" evidence="11">
    <location>
        <begin position="269"/>
        <end position="283"/>
    </location>
    <ligand>
        <name>NAD(+)</name>
        <dbReference type="ChEBI" id="CHEBI:57540"/>
    </ligand>
</feature>
<dbReference type="GO" id="GO:0005829">
    <property type="term" value="C:cytosol"/>
    <property type="evidence" value="ECO:0007669"/>
    <property type="project" value="TreeGrafter"/>
</dbReference>
<dbReference type="Pfam" id="PF13932">
    <property type="entry name" value="SAM_GIDA_C"/>
    <property type="match status" value="1"/>
</dbReference>
<evidence type="ECO:0000313" key="13">
    <source>
        <dbReference type="EMBL" id="PTM60464.1"/>
    </source>
</evidence>
<evidence type="ECO:0000256" key="3">
    <source>
        <dbReference type="ARBA" id="ARBA00007653"/>
    </source>
</evidence>
<gene>
    <name evidence="11" type="primary">mnmG</name>
    <name evidence="11" type="synonym">gidA</name>
    <name evidence="13" type="ORF">C8P69_103398</name>
</gene>
<evidence type="ECO:0000259" key="12">
    <source>
        <dbReference type="SMART" id="SM01228"/>
    </source>
</evidence>
<evidence type="ECO:0000256" key="8">
    <source>
        <dbReference type="ARBA" id="ARBA00023027"/>
    </source>
</evidence>
<dbReference type="SMART" id="SM01228">
    <property type="entry name" value="GIDA_assoc_3"/>
    <property type="match status" value="1"/>
</dbReference>
<evidence type="ECO:0000256" key="2">
    <source>
        <dbReference type="ARBA" id="ARBA00003717"/>
    </source>
</evidence>
<evidence type="ECO:0000256" key="5">
    <source>
        <dbReference type="ARBA" id="ARBA00022630"/>
    </source>
</evidence>
<keyword evidence="6 11" id="KW-0819">tRNA processing</keyword>
<dbReference type="InterPro" id="IPR004416">
    <property type="entry name" value="MnmG"/>
</dbReference>
<dbReference type="Pfam" id="PF21680">
    <property type="entry name" value="GIDA_C_1st"/>
    <property type="match status" value="1"/>
</dbReference>
<dbReference type="InterPro" id="IPR049312">
    <property type="entry name" value="GIDA_C_N"/>
</dbReference>
<dbReference type="OrthoDB" id="9815560at2"/>
<dbReference type="GO" id="GO:0050660">
    <property type="term" value="F:flavin adenine dinucleotide binding"/>
    <property type="evidence" value="ECO:0007669"/>
    <property type="project" value="UniProtKB-UniRule"/>
</dbReference>
<dbReference type="PANTHER" id="PTHR11806:SF0">
    <property type="entry name" value="PROTEIN MTO1 HOMOLOG, MITOCHONDRIAL"/>
    <property type="match status" value="1"/>
</dbReference>
<evidence type="ECO:0000313" key="14">
    <source>
        <dbReference type="Proteomes" id="UP000241808"/>
    </source>
</evidence>
<comment type="similarity">
    <text evidence="3 11">Belongs to the MnmG family.</text>
</comment>
<dbReference type="Proteomes" id="UP000241808">
    <property type="component" value="Unassembled WGS sequence"/>
</dbReference>
<dbReference type="RefSeq" id="WP_108176283.1">
    <property type="nucleotide sequence ID" value="NZ_PZZL01000003.1"/>
</dbReference>
<evidence type="ECO:0000256" key="4">
    <source>
        <dbReference type="ARBA" id="ARBA00020461"/>
    </source>
</evidence>
<evidence type="ECO:0000256" key="7">
    <source>
        <dbReference type="ARBA" id="ARBA00022827"/>
    </source>
</evidence>
<dbReference type="Gene3D" id="1.10.10.1800">
    <property type="entry name" value="tRNA uridine 5-carboxymethylaminomethyl modification enzyme MnmG/GidA"/>
    <property type="match status" value="1"/>
</dbReference>
<dbReference type="InterPro" id="IPR044920">
    <property type="entry name" value="MnmG_C_subdom_sf"/>
</dbReference>
<evidence type="ECO:0000256" key="6">
    <source>
        <dbReference type="ARBA" id="ARBA00022694"/>
    </source>
</evidence>
<dbReference type="InterPro" id="IPR002218">
    <property type="entry name" value="MnmG-rel"/>
</dbReference>
<comment type="caution">
    <text evidence="13">The sequence shown here is derived from an EMBL/GenBank/DDBJ whole genome shotgun (WGS) entry which is preliminary data.</text>
</comment>
<dbReference type="Gene3D" id="3.50.50.60">
    <property type="entry name" value="FAD/NAD(P)-binding domain"/>
    <property type="match status" value="2"/>
</dbReference>
<accession>A0A2T4ZEZ7</accession>
<feature type="domain" description="tRNA uridine 5-carboxymethylaminomethyl modification enzyme C-terminal subdomain" evidence="12">
    <location>
        <begin position="538"/>
        <end position="609"/>
    </location>
</feature>
<dbReference type="PROSITE" id="PS01281">
    <property type="entry name" value="GIDA_2"/>
    <property type="match status" value="1"/>
</dbReference>
<sequence>MTTYDVIVIGGGHAGCEAAAAAARLGARTALVTHRFETIGAMSCNPAIGGLGKGHLVREVDALDGLMGRVADAAGIQFRLLNRRKGPAVRGPRTQADRKLYAAAMQRALREQVGLDIVIGEAASLGVQDGRLTSVALADGRVLMTGAAVLTTGTFLRGVIHLGERQWSAGRIDDPASISLSESLLSHGFALGRLKTGTPARLDGTTIDWASVERQEADSDPEPFSTLTDRITNPQITCGITRTTDQTHAIVRDNLARSAMYGGRIEGVGPRYCPSIEDKIVRFGDRDGHQIFLEPEGLDDDTVYPNGLSTSLPEDVQEAFLRSIPGLERVVIRRHGYAIEYDHVDPRELLPSLETRRVQGLFLAGQINGTTGYEEAAGQGLLAGLNAACRAGGGDAITIGRHEGYIGVMVDDLTSRGVTEPYRMFTSRAEFRLTLRADNADQRLTPLGLAIGCIGTERSIRFRDKRQALAALRERLESLTLTPNAAKAHGIALNQDGIRRSAFTLLARPDVAWEDLCRAWPELASVPPAVAEQVMTDAYYAVYLDRQAAEIEGHRRDEDLAIPADLAFDSVPGLSNEIRVKLERQRPATLGQASRMDGMTPAALTLIAVWARRAARPAA</sequence>
<dbReference type="InterPro" id="IPR040131">
    <property type="entry name" value="MnmG_N"/>
</dbReference>
<dbReference type="SUPFAM" id="SSF51905">
    <property type="entry name" value="FAD/NAD(P)-binding domain"/>
    <property type="match status" value="1"/>
</dbReference>
<protein>
    <recommendedName>
        <fullName evidence="4 11">tRNA uridine 5-carboxymethylaminomethyl modification enzyme MnmG</fullName>
    </recommendedName>
    <alternativeName>
        <fullName evidence="10 11">Glucose-inhibited division protein A</fullName>
    </alternativeName>
</protein>
<evidence type="ECO:0000256" key="1">
    <source>
        <dbReference type="ARBA" id="ARBA00001974"/>
    </source>
</evidence>
<keyword evidence="5 11" id="KW-0285">Flavoprotein</keyword>
<keyword evidence="8 11" id="KW-0520">NAD</keyword>
<evidence type="ECO:0000256" key="9">
    <source>
        <dbReference type="ARBA" id="ARBA00025948"/>
    </source>
</evidence>
<name>A0A2T4ZEZ7_9HYPH</name>
<organism evidence="13 14">
    <name type="scientific">Phreatobacter oligotrophus</name>
    <dbReference type="NCBI Taxonomy" id="1122261"/>
    <lineage>
        <taxon>Bacteria</taxon>
        <taxon>Pseudomonadati</taxon>
        <taxon>Pseudomonadota</taxon>
        <taxon>Alphaproteobacteria</taxon>
        <taxon>Hyphomicrobiales</taxon>
        <taxon>Phreatobacteraceae</taxon>
        <taxon>Phreatobacter</taxon>
    </lineage>
</organism>
<dbReference type="AlphaFoldDB" id="A0A2T4ZEZ7"/>
<dbReference type="Pfam" id="PF01134">
    <property type="entry name" value="GIDA"/>
    <property type="match status" value="1"/>
</dbReference>
<dbReference type="InterPro" id="IPR047001">
    <property type="entry name" value="MnmG_C_subdom"/>
</dbReference>
<comment type="caution">
    <text evidence="11">Lacks conserved residue(s) required for the propagation of feature annotation.</text>
</comment>
<evidence type="ECO:0000256" key="10">
    <source>
        <dbReference type="ARBA" id="ARBA00031800"/>
    </source>
</evidence>
<keyword evidence="11" id="KW-0963">Cytoplasm</keyword>
<evidence type="ECO:0000256" key="11">
    <source>
        <dbReference type="HAMAP-Rule" id="MF_00129"/>
    </source>
</evidence>
<dbReference type="FunFam" id="3.50.50.60:FF:000002">
    <property type="entry name" value="tRNA uridine 5-carboxymethylaminomethyl modification enzyme MnmG"/>
    <property type="match status" value="1"/>
</dbReference>
<proteinExistence type="inferred from homology"/>
<keyword evidence="14" id="KW-1185">Reference proteome</keyword>
<dbReference type="InterPro" id="IPR020595">
    <property type="entry name" value="MnmG-rel_CS"/>
</dbReference>
<dbReference type="GO" id="GO:0030488">
    <property type="term" value="P:tRNA methylation"/>
    <property type="evidence" value="ECO:0007669"/>
    <property type="project" value="TreeGrafter"/>
</dbReference>
<dbReference type="EMBL" id="PZZL01000003">
    <property type="protein sequence ID" value="PTM60464.1"/>
    <property type="molecule type" value="Genomic_DNA"/>
</dbReference>
<comment type="subunit">
    <text evidence="9 11">Homodimer. Heterotetramer of two MnmE and two MnmG subunits.</text>
</comment>
<comment type="cofactor">
    <cofactor evidence="1 11">
        <name>FAD</name>
        <dbReference type="ChEBI" id="CHEBI:57692"/>
    </cofactor>
</comment>
<dbReference type="GO" id="GO:0002098">
    <property type="term" value="P:tRNA wobble uridine modification"/>
    <property type="evidence" value="ECO:0007669"/>
    <property type="project" value="InterPro"/>
</dbReference>
<dbReference type="HAMAP" id="MF_00129">
    <property type="entry name" value="MnmG_GidA"/>
    <property type="match status" value="1"/>
</dbReference>
<dbReference type="InterPro" id="IPR026904">
    <property type="entry name" value="MnmG_C"/>
</dbReference>
<dbReference type="NCBIfam" id="TIGR00136">
    <property type="entry name" value="mnmG_gidA"/>
    <property type="match status" value="1"/>
</dbReference>
<comment type="function">
    <text evidence="2 11">NAD-binding protein involved in the addition of a carboxymethylaminomethyl (cmnm) group at the wobble position (U34) of certain tRNAs, forming tRNA-cmnm(5)s(2)U34.</text>
</comment>
<comment type="subcellular location">
    <subcellularLocation>
        <location evidence="11">Cytoplasm</location>
    </subcellularLocation>
</comment>
<feature type="binding site" evidence="11">
    <location>
        <begin position="10"/>
        <end position="15"/>
    </location>
    <ligand>
        <name>FAD</name>
        <dbReference type="ChEBI" id="CHEBI:57692"/>
    </ligand>
</feature>
<dbReference type="FunFam" id="1.10.150.570:FF:000001">
    <property type="entry name" value="tRNA uridine 5-carboxymethylaminomethyl modification enzyme MnmG"/>
    <property type="match status" value="1"/>
</dbReference>
<dbReference type="PROSITE" id="PS01280">
    <property type="entry name" value="GIDA_1"/>
    <property type="match status" value="1"/>
</dbReference>